<evidence type="ECO:0000313" key="10">
    <source>
        <dbReference type="Proteomes" id="UP000438699"/>
    </source>
</evidence>
<dbReference type="PROSITE" id="PS00676">
    <property type="entry name" value="SIGMA54_INTERACT_2"/>
    <property type="match status" value="1"/>
</dbReference>
<reference evidence="9 10" key="1">
    <citation type="journal article" date="2017" name="Int. J. Syst. Evol. Microbiol.">
        <title>Desulfovibrio senegalensis sp. nov., a mesophilic sulfate reducer isolated from marine sediment.</title>
        <authorList>
            <person name="Thioye A."/>
            <person name="Gam Z.B.A."/>
            <person name="Mbengue M."/>
            <person name="Cayol J.L."/>
            <person name="Joseph-Bartoli M."/>
            <person name="Toure-Kane C."/>
            <person name="Labat M."/>
        </authorList>
    </citation>
    <scope>NUCLEOTIDE SEQUENCE [LARGE SCALE GENOMIC DNA]</scope>
    <source>
        <strain evidence="9 10">DSM 101509</strain>
    </source>
</reference>
<dbReference type="Gene3D" id="3.40.50.300">
    <property type="entry name" value="P-loop containing nucleotide triphosphate hydrolases"/>
    <property type="match status" value="1"/>
</dbReference>
<dbReference type="OrthoDB" id="9763792at2"/>
<evidence type="ECO:0000256" key="4">
    <source>
        <dbReference type="ARBA" id="ARBA00023125"/>
    </source>
</evidence>
<dbReference type="FunFam" id="3.40.50.300:FF:000006">
    <property type="entry name" value="DNA-binding transcriptional regulator NtrC"/>
    <property type="match status" value="1"/>
</dbReference>
<dbReference type="Gene3D" id="1.10.8.60">
    <property type="match status" value="1"/>
</dbReference>
<keyword evidence="5" id="KW-0804">Transcription</keyword>
<keyword evidence="4" id="KW-0238">DNA-binding</keyword>
<dbReference type="AlphaFoldDB" id="A0A6N6N275"/>
<dbReference type="InterPro" id="IPR002197">
    <property type="entry name" value="HTH_Fis"/>
</dbReference>
<evidence type="ECO:0000259" key="8">
    <source>
        <dbReference type="PROSITE" id="PS50113"/>
    </source>
</evidence>
<dbReference type="InterPro" id="IPR058031">
    <property type="entry name" value="AAA_lid_NorR"/>
</dbReference>
<dbReference type="PROSITE" id="PS00675">
    <property type="entry name" value="SIGMA54_INTERACT_1"/>
    <property type="match status" value="1"/>
</dbReference>
<dbReference type="InterPro" id="IPR000014">
    <property type="entry name" value="PAS"/>
</dbReference>
<evidence type="ECO:0000259" key="7">
    <source>
        <dbReference type="PROSITE" id="PS50112"/>
    </source>
</evidence>
<dbReference type="GO" id="GO:0005524">
    <property type="term" value="F:ATP binding"/>
    <property type="evidence" value="ECO:0007669"/>
    <property type="project" value="UniProtKB-KW"/>
</dbReference>
<dbReference type="Pfam" id="PF13426">
    <property type="entry name" value="PAS_9"/>
    <property type="match status" value="1"/>
</dbReference>
<dbReference type="InterPro" id="IPR025944">
    <property type="entry name" value="Sigma_54_int_dom_CS"/>
</dbReference>
<organism evidence="9 10">
    <name type="scientific">Pseudodesulfovibrio senegalensis</name>
    <dbReference type="NCBI Taxonomy" id="1721087"/>
    <lineage>
        <taxon>Bacteria</taxon>
        <taxon>Pseudomonadati</taxon>
        <taxon>Thermodesulfobacteriota</taxon>
        <taxon>Desulfovibrionia</taxon>
        <taxon>Desulfovibrionales</taxon>
        <taxon>Desulfovibrionaceae</taxon>
    </lineage>
</organism>
<dbReference type="InterPro" id="IPR003593">
    <property type="entry name" value="AAA+_ATPase"/>
</dbReference>
<keyword evidence="10" id="KW-1185">Reference proteome</keyword>
<dbReference type="InterPro" id="IPR035965">
    <property type="entry name" value="PAS-like_dom_sf"/>
</dbReference>
<accession>A0A6N6N275</accession>
<dbReference type="PRINTS" id="PR01590">
    <property type="entry name" value="HTHFIS"/>
</dbReference>
<protein>
    <submittedName>
        <fullName evidence="9">PAS domain-containing protein</fullName>
    </submittedName>
</protein>
<dbReference type="PROSITE" id="PS50112">
    <property type="entry name" value="PAS"/>
    <property type="match status" value="1"/>
</dbReference>
<dbReference type="Gene3D" id="1.10.10.60">
    <property type="entry name" value="Homeodomain-like"/>
    <property type="match status" value="1"/>
</dbReference>
<dbReference type="InterPro" id="IPR025662">
    <property type="entry name" value="Sigma_54_int_dom_ATP-bd_1"/>
</dbReference>
<evidence type="ECO:0000256" key="3">
    <source>
        <dbReference type="ARBA" id="ARBA00023015"/>
    </source>
</evidence>
<dbReference type="CDD" id="cd00130">
    <property type="entry name" value="PAS"/>
    <property type="match status" value="1"/>
</dbReference>
<dbReference type="Gene3D" id="3.30.450.20">
    <property type="entry name" value="PAS domain"/>
    <property type="match status" value="1"/>
</dbReference>
<dbReference type="PROSITE" id="PS00688">
    <property type="entry name" value="SIGMA54_INTERACT_3"/>
    <property type="match status" value="1"/>
</dbReference>
<evidence type="ECO:0000313" key="9">
    <source>
        <dbReference type="EMBL" id="KAB1441515.1"/>
    </source>
</evidence>
<dbReference type="SMART" id="SM00091">
    <property type="entry name" value="PAS"/>
    <property type="match status" value="1"/>
</dbReference>
<feature type="domain" description="PAC" evidence="8">
    <location>
        <begin position="79"/>
        <end position="131"/>
    </location>
</feature>
<evidence type="ECO:0000256" key="1">
    <source>
        <dbReference type="ARBA" id="ARBA00022741"/>
    </source>
</evidence>
<dbReference type="SUPFAM" id="SSF46689">
    <property type="entry name" value="Homeodomain-like"/>
    <property type="match status" value="1"/>
</dbReference>
<proteinExistence type="predicted"/>
<dbReference type="SMART" id="SM00382">
    <property type="entry name" value="AAA"/>
    <property type="match status" value="1"/>
</dbReference>
<dbReference type="PROSITE" id="PS50113">
    <property type="entry name" value="PAC"/>
    <property type="match status" value="1"/>
</dbReference>
<dbReference type="GO" id="GO:0043565">
    <property type="term" value="F:sequence-specific DNA binding"/>
    <property type="evidence" value="ECO:0007669"/>
    <property type="project" value="InterPro"/>
</dbReference>
<feature type="domain" description="PAS" evidence="7">
    <location>
        <begin position="6"/>
        <end position="51"/>
    </location>
</feature>
<keyword evidence="1" id="KW-0547">Nucleotide-binding</keyword>
<name>A0A6N6N275_9BACT</name>
<dbReference type="PANTHER" id="PTHR32071">
    <property type="entry name" value="TRANSCRIPTIONAL REGULATORY PROTEIN"/>
    <property type="match status" value="1"/>
</dbReference>
<comment type="caution">
    <text evidence="9">The sequence shown here is derived from an EMBL/GenBank/DDBJ whole genome shotgun (WGS) entry which is preliminary data.</text>
</comment>
<dbReference type="InterPro" id="IPR000700">
    <property type="entry name" value="PAS-assoc_C"/>
</dbReference>
<dbReference type="Proteomes" id="UP000438699">
    <property type="component" value="Unassembled WGS sequence"/>
</dbReference>
<dbReference type="InterPro" id="IPR009057">
    <property type="entry name" value="Homeodomain-like_sf"/>
</dbReference>
<dbReference type="Pfam" id="PF25601">
    <property type="entry name" value="AAA_lid_14"/>
    <property type="match status" value="1"/>
</dbReference>
<dbReference type="Pfam" id="PF02954">
    <property type="entry name" value="HTH_8"/>
    <property type="match status" value="1"/>
</dbReference>
<dbReference type="CDD" id="cd00009">
    <property type="entry name" value="AAA"/>
    <property type="match status" value="1"/>
</dbReference>
<gene>
    <name evidence="9" type="ORF">F8A88_11295</name>
</gene>
<dbReference type="InterPro" id="IPR002078">
    <property type="entry name" value="Sigma_54_int"/>
</dbReference>
<dbReference type="InterPro" id="IPR027417">
    <property type="entry name" value="P-loop_NTPase"/>
</dbReference>
<dbReference type="EMBL" id="WAIE01000004">
    <property type="protein sequence ID" value="KAB1441515.1"/>
    <property type="molecule type" value="Genomic_DNA"/>
</dbReference>
<dbReference type="PROSITE" id="PS50045">
    <property type="entry name" value="SIGMA54_INTERACT_4"/>
    <property type="match status" value="1"/>
</dbReference>
<dbReference type="Pfam" id="PF00158">
    <property type="entry name" value="Sigma54_activat"/>
    <property type="match status" value="1"/>
</dbReference>
<dbReference type="NCBIfam" id="TIGR00229">
    <property type="entry name" value="sensory_box"/>
    <property type="match status" value="1"/>
</dbReference>
<evidence type="ECO:0000256" key="2">
    <source>
        <dbReference type="ARBA" id="ARBA00022840"/>
    </source>
</evidence>
<dbReference type="SUPFAM" id="SSF52540">
    <property type="entry name" value="P-loop containing nucleoside triphosphate hydrolases"/>
    <property type="match status" value="1"/>
</dbReference>
<sequence>MNGQVDSTGLKRILDCVGLGVFAVDTDWRIIFFSREAERITGFTAQEAMGRLCRDVFGSDRCVKKCHLQQAMRSGRNVVKARVEIVNRNNRRVPLEVTAAVLRDEQGTVLGGVESFVDLTARQALEKCVRQSYRFSDMVGRDPAMQRLFRTVEVVAPTEATVLLQGDTGTGKDLLARVIHNLSPRSSGPYVKVNCAAIPASLLESQLFGYRKGAFTDAREDRPGLFAEAQGGSIFLDEVGDIPLESQAKLLQVLDEQQYIPLGATSPESVDVRLMAATNRDLAAMADRGVFRPDLFYRLRVVELALPPLSERRCDIPLLIDHFLNEFSALQGKTAQELSPRALKVLLDYHYPGNVRELRHIIEHGVILSTGETIHAADLPHYLLSGPRPAVPGGDASDETDERTRLRQHLDRHGWRMNEAAQALGIDRTTLWRRRRKHGL</sequence>
<dbReference type="GO" id="GO:0006355">
    <property type="term" value="P:regulation of DNA-templated transcription"/>
    <property type="evidence" value="ECO:0007669"/>
    <property type="project" value="InterPro"/>
</dbReference>
<dbReference type="InterPro" id="IPR025943">
    <property type="entry name" value="Sigma_54_int_dom_ATP-bd_2"/>
</dbReference>
<feature type="domain" description="Sigma-54 factor interaction" evidence="6">
    <location>
        <begin position="138"/>
        <end position="367"/>
    </location>
</feature>
<keyword evidence="3" id="KW-0805">Transcription regulation</keyword>
<evidence type="ECO:0000259" key="6">
    <source>
        <dbReference type="PROSITE" id="PS50045"/>
    </source>
</evidence>
<dbReference type="RefSeq" id="WP_151151258.1">
    <property type="nucleotide sequence ID" value="NZ_WAIE01000004.1"/>
</dbReference>
<dbReference type="SUPFAM" id="SSF55785">
    <property type="entry name" value="PYP-like sensor domain (PAS domain)"/>
    <property type="match status" value="1"/>
</dbReference>
<keyword evidence="2" id="KW-0067">ATP-binding</keyword>
<evidence type="ECO:0000256" key="5">
    <source>
        <dbReference type="ARBA" id="ARBA00023163"/>
    </source>
</evidence>